<dbReference type="WBParaSite" id="TTAC_0000814701-mRNA-1">
    <property type="protein sequence ID" value="TTAC_0000814701-mRNA-1"/>
    <property type="gene ID" value="TTAC_0000814701"/>
</dbReference>
<keyword evidence="10" id="KW-1185">Reference proteome</keyword>
<name>A0A158REV5_HYDTA</name>
<dbReference type="Gene3D" id="1.25.40.10">
    <property type="entry name" value="Tetratricopeptide repeat domain"/>
    <property type="match status" value="1"/>
</dbReference>
<evidence type="ECO:0000256" key="4">
    <source>
        <dbReference type="ARBA" id="ARBA00022824"/>
    </source>
</evidence>
<comment type="subcellular location">
    <subcellularLocation>
        <location evidence="1">Endoplasmic reticulum membrane</location>
        <topology evidence="1">Multi-pass membrane protein</topology>
    </subcellularLocation>
</comment>
<dbReference type="SUPFAM" id="SSF48452">
    <property type="entry name" value="TPR-like"/>
    <property type="match status" value="1"/>
</dbReference>
<keyword evidence="7" id="KW-0802">TPR repeat</keyword>
<proteinExistence type="inferred from homology"/>
<dbReference type="InterPro" id="IPR019734">
    <property type="entry name" value="TPR_rpt"/>
</dbReference>
<sequence length="416" mass="45998">MRAPAKDKSPGQYSLLTTFRKSIRPQSSWTDKDEFLDTVYWMRQVIGLITGILWGFLPIKGAFGISSFFFINCVFVYLYSAVFQRVDEEEYAPDLSKTLRGVIEKALRTLNVGSSAIIEVGIDERSSCQLTVSLDSFSASQPFYPTPVKDEEEEKNQPTLCKKAATGDMLETASGGGNSTNIAWRTSTPRLWFTQAAALRARGSSLFNSAPRGDAQNIPSITAAFACYSRALQLVTLIRATLDLSSKAEEAEKEKGVCELIFGTVEGDYIDLDGAAQSSVNPEQIDLDVEAIGKVHFSLLSNMALCQLKAGSPSFAAKLCTQALEMTPPDDKLLIEVQEEEEEGRRIGLRDVEKVLYRRASAYLLMEEFEAGIEDANRLLQLNPTNQAGEKVLYELQASLRAHNASMAKMMKRAFQ</sequence>
<evidence type="ECO:0000256" key="5">
    <source>
        <dbReference type="ARBA" id="ARBA00022989"/>
    </source>
</evidence>
<dbReference type="InterPro" id="IPR010742">
    <property type="entry name" value="RCAF1"/>
</dbReference>
<accession>A0A158REV5</accession>
<keyword evidence="3 8" id="KW-0812">Transmembrane</keyword>
<keyword evidence="6 8" id="KW-0472">Membrane</keyword>
<dbReference type="PROSITE" id="PS50005">
    <property type="entry name" value="TPR"/>
    <property type="match status" value="1"/>
</dbReference>
<evidence type="ECO:0000313" key="9">
    <source>
        <dbReference type="EMBL" id="VDM32635.1"/>
    </source>
</evidence>
<keyword evidence="5 8" id="KW-1133">Transmembrane helix</keyword>
<feature type="repeat" description="TPR" evidence="7">
    <location>
        <begin position="353"/>
        <end position="386"/>
    </location>
</feature>
<organism evidence="11">
    <name type="scientific">Hydatigena taeniaeformis</name>
    <name type="common">Feline tapeworm</name>
    <name type="synonym">Taenia taeniaeformis</name>
    <dbReference type="NCBI Taxonomy" id="6205"/>
    <lineage>
        <taxon>Eukaryota</taxon>
        <taxon>Metazoa</taxon>
        <taxon>Spiralia</taxon>
        <taxon>Lophotrochozoa</taxon>
        <taxon>Platyhelminthes</taxon>
        <taxon>Cestoda</taxon>
        <taxon>Eucestoda</taxon>
        <taxon>Cyclophyllidea</taxon>
        <taxon>Taeniidae</taxon>
        <taxon>Hydatigera</taxon>
    </lineage>
</organism>
<evidence type="ECO:0000256" key="1">
    <source>
        <dbReference type="ARBA" id="ARBA00004477"/>
    </source>
</evidence>
<dbReference type="PANTHER" id="PTHR12906">
    <property type="entry name" value="PROTEIN C20ORF24 RAB5-INTERACTING PROTEIN"/>
    <property type="match status" value="1"/>
</dbReference>
<feature type="transmembrane region" description="Helical" evidence="8">
    <location>
        <begin position="39"/>
        <end position="57"/>
    </location>
</feature>
<dbReference type="AlphaFoldDB" id="A0A158REV5"/>
<dbReference type="Proteomes" id="UP000274429">
    <property type="component" value="Unassembled WGS sequence"/>
</dbReference>
<evidence type="ECO:0000256" key="8">
    <source>
        <dbReference type="SAM" id="Phobius"/>
    </source>
</evidence>
<feature type="transmembrane region" description="Helical" evidence="8">
    <location>
        <begin position="62"/>
        <end position="80"/>
    </location>
</feature>
<evidence type="ECO:0000256" key="7">
    <source>
        <dbReference type="PROSITE-ProRule" id="PRU00339"/>
    </source>
</evidence>
<comment type="similarity">
    <text evidence="2">Belongs to the EMC6 family.</text>
</comment>
<dbReference type="OrthoDB" id="286395at2759"/>
<evidence type="ECO:0000256" key="2">
    <source>
        <dbReference type="ARBA" id="ARBA00009436"/>
    </source>
</evidence>
<dbReference type="SMART" id="SM00028">
    <property type="entry name" value="TPR"/>
    <property type="match status" value="2"/>
</dbReference>
<reference evidence="11" key="1">
    <citation type="submission" date="2016-04" db="UniProtKB">
        <authorList>
            <consortium name="WormBaseParasite"/>
        </authorList>
    </citation>
    <scope>IDENTIFICATION</scope>
</reference>
<dbReference type="InterPro" id="IPR011990">
    <property type="entry name" value="TPR-like_helical_dom_sf"/>
</dbReference>
<keyword evidence="4" id="KW-0256">Endoplasmic reticulum</keyword>
<dbReference type="GO" id="GO:0005739">
    <property type="term" value="C:mitochondrion"/>
    <property type="evidence" value="ECO:0007669"/>
    <property type="project" value="GOC"/>
</dbReference>
<reference evidence="9 10" key="2">
    <citation type="submission" date="2018-11" db="EMBL/GenBank/DDBJ databases">
        <authorList>
            <consortium name="Pathogen Informatics"/>
        </authorList>
    </citation>
    <scope>NUCLEOTIDE SEQUENCE [LARGE SCALE GENOMIC DNA]</scope>
</reference>
<gene>
    <name evidence="9" type="ORF">TTAC_LOCUS8132</name>
</gene>
<evidence type="ECO:0000313" key="11">
    <source>
        <dbReference type="WBParaSite" id="TTAC_0000814701-mRNA-1"/>
    </source>
</evidence>
<evidence type="ECO:0000313" key="10">
    <source>
        <dbReference type="Proteomes" id="UP000274429"/>
    </source>
</evidence>
<evidence type="ECO:0000256" key="6">
    <source>
        <dbReference type="ARBA" id="ARBA00023136"/>
    </source>
</evidence>
<dbReference type="GO" id="GO:0097250">
    <property type="term" value="P:mitochondrial respirasome assembly"/>
    <property type="evidence" value="ECO:0007669"/>
    <property type="project" value="InterPro"/>
</dbReference>
<protein>
    <submittedName>
        <fullName evidence="11">TPR_REGION domain-containing protein</fullName>
    </submittedName>
</protein>
<evidence type="ECO:0000256" key="3">
    <source>
        <dbReference type="ARBA" id="ARBA00022692"/>
    </source>
</evidence>
<dbReference type="InterPro" id="IPR029008">
    <property type="entry name" value="EMC6-like"/>
</dbReference>
<dbReference type="PANTHER" id="PTHR12906:SF0">
    <property type="entry name" value="GEL COMPLEX SUBUNIT OPTI"/>
    <property type="match status" value="1"/>
</dbReference>
<dbReference type="Pfam" id="PF07019">
    <property type="entry name" value="EMC6"/>
    <property type="match status" value="1"/>
</dbReference>
<dbReference type="GO" id="GO:0005789">
    <property type="term" value="C:endoplasmic reticulum membrane"/>
    <property type="evidence" value="ECO:0007669"/>
    <property type="project" value="UniProtKB-SubCell"/>
</dbReference>
<dbReference type="STRING" id="6205.A0A158REV5"/>
<dbReference type="EMBL" id="UYWX01020453">
    <property type="protein sequence ID" value="VDM32635.1"/>
    <property type="molecule type" value="Genomic_DNA"/>
</dbReference>